<sequence>MITDFALLAKLALERRLKGEHNAPPIHVPAAPSAGPVIPSADSDSGPSQTTANEPPKRSDSTPDLQSTLNILKQQIDQINAKLHDSDSTASAFGTTRSRETLLAERQTLQAKYDSLSGVVAKPPPRSQPPPPSPPPRTSAPMVVKKVILPVKEHPEINYVAILQGVAHSNWHRIEELCKGCRLEIHDKPAPVAGTKKPRNSPPASLEPAEPGRKESGEKASAPTTAHPEKGARRPRLDLAAPIAAPKESEKGADGELAGDQSPDADPLALGRLTGLKHERTATAERDDKDGAEVVPDEAEGPEAEASKDEETALWVEIRGADEEKTASAEQIIIQEIAAATSQERWAVERRGRQLRQLSFLTGALKVVAADGTLADPAGHKAQREAARCFICGQRGHKPAECPLAAGGAADPALVLAASSPVDAPAPPQPGPATPPNATGGASGVTTDDADALQRFLAESGIPTEAPASADLASKTVDAKGPAHDGAHDPLASAPPKEAASVEVGGILAELARKRAALAGQKALADRKADEGVSRPESLETPLSFDRFPDRERWQRPPPSLRPSGYAPMGGGCYGAGPAQMGPTGPGWARGGVPPFRGVPPPPPPTQRLYSSLFFVDPVICELRLVGMLTALRGTVLGVVPKQEISGQWRSSSHFHPASTPASSPSSLFSCS</sequence>
<dbReference type="Gene3D" id="3.30.1370.10">
    <property type="entry name" value="K Homology domain, type 1"/>
    <property type="match status" value="1"/>
</dbReference>
<dbReference type="Proteomes" id="UP001141327">
    <property type="component" value="Unassembled WGS sequence"/>
</dbReference>
<proteinExistence type="predicted"/>
<accession>A0ABQ8U5F9</accession>
<organism evidence="4 5">
    <name type="scientific">Paratrimastix pyriformis</name>
    <dbReference type="NCBI Taxonomy" id="342808"/>
    <lineage>
        <taxon>Eukaryota</taxon>
        <taxon>Metamonada</taxon>
        <taxon>Preaxostyla</taxon>
        <taxon>Paratrimastigidae</taxon>
        <taxon>Paratrimastix</taxon>
    </lineage>
</organism>
<dbReference type="EMBL" id="JAPMOS010000146">
    <property type="protein sequence ID" value="KAJ4454586.1"/>
    <property type="molecule type" value="Genomic_DNA"/>
</dbReference>
<dbReference type="InterPro" id="IPR036875">
    <property type="entry name" value="Znf_CCHC_sf"/>
</dbReference>
<feature type="region of interest" description="Disordered" evidence="2">
    <location>
        <begin position="420"/>
        <end position="447"/>
    </location>
</feature>
<dbReference type="PROSITE" id="PS50158">
    <property type="entry name" value="ZF_CCHC"/>
    <property type="match status" value="1"/>
</dbReference>
<reference evidence="4" key="1">
    <citation type="journal article" date="2022" name="bioRxiv">
        <title>Genomics of Preaxostyla Flagellates Illuminates Evolutionary Transitions and the Path Towards Mitochondrial Loss.</title>
        <authorList>
            <person name="Novak L.V.F."/>
            <person name="Treitli S.C."/>
            <person name="Pyrih J."/>
            <person name="Halakuc P."/>
            <person name="Pipaliya S.V."/>
            <person name="Vacek V."/>
            <person name="Brzon O."/>
            <person name="Soukal P."/>
            <person name="Eme L."/>
            <person name="Dacks J.B."/>
            <person name="Karnkowska A."/>
            <person name="Elias M."/>
            <person name="Hampl V."/>
        </authorList>
    </citation>
    <scope>NUCLEOTIDE SEQUENCE</scope>
    <source>
        <strain evidence="4">RCP-MX</strain>
    </source>
</reference>
<feature type="compositionally biased region" description="Low complexity" evidence="2">
    <location>
        <begin position="651"/>
        <end position="672"/>
    </location>
</feature>
<keyword evidence="5" id="KW-1185">Reference proteome</keyword>
<evidence type="ECO:0000259" key="3">
    <source>
        <dbReference type="PROSITE" id="PS50158"/>
    </source>
</evidence>
<feature type="region of interest" description="Disordered" evidence="2">
    <location>
        <begin position="20"/>
        <end position="64"/>
    </location>
</feature>
<feature type="region of interest" description="Disordered" evidence="2">
    <location>
        <begin position="116"/>
        <end position="141"/>
    </location>
</feature>
<feature type="region of interest" description="Disordered" evidence="2">
    <location>
        <begin position="189"/>
        <end position="311"/>
    </location>
</feature>
<feature type="compositionally biased region" description="Basic and acidic residues" evidence="2">
    <location>
        <begin position="276"/>
        <end position="292"/>
    </location>
</feature>
<protein>
    <recommendedName>
        <fullName evidence="3">CCHC-type domain-containing protein</fullName>
    </recommendedName>
</protein>
<comment type="caution">
    <text evidence="4">The sequence shown here is derived from an EMBL/GenBank/DDBJ whole genome shotgun (WGS) entry which is preliminary data.</text>
</comment>
<dbReference type="SUPFAM" id="SSF57756">
    <property type="entry name" value="Retrovirus zinc finger-like domains"/>
    <property type="match status" value="1"/>
</dbReference>
<feature type="region of interest" description="Disordered" evidence="2">
    <location>
        <begin position="525"/>
        <end position="567"/>
    </location>
</feature>
<evidence type="ECO:0000313" key="5">
    <source>
        <dbReference type="Proteomes" id="UP001141327"/>
    </source>
</evidence>
<feature type="compositionally biased region" description="Basic and acidic residues" evidence="2">
    <location>
        <begin position="478"/>
        <end position="488"/>
    </location>
</feature>
<evidence type="ECO:0000313" key="4">
    <source>
        <dbReference type="EMBL" id="KAJ4454586.1"/>
    </source>
</evidence>
<keyword evidence="1" id="KW-0479">Metal-binding</keyword>
<feature type="compositionally biased region" description="Basic and acidic residues" evidence="2">
    <location>
        <begin position="525"/>
        <end position="538"/>
    </location>
</feature>
<feature type="region of interest" description="Disordered" evidence="2">
    <location>
        <begin position="478"/>
        <end position="498"/>
    </location>
</feature>
<keyword evidence="1" id="KW-0863">Zinc-finger</keyword>
<gene>
    <name evidence="4" type="ORF">PAPYR_10671</name>
</gene>
<dbReference type="PANTHER" id="PTHR48125">
    <property type="entry name" value="LP07818P1"/>
    <property type="match status" value="1"/>
</dbReference>
<evidence type="ECO:0000256" key="2">
    <source>
        <dbReference type="SAM" id="MobiDB-lite"/>
    </source>
</evidence>
<feature type="compositionally biased region" description="Pro residues" evidence="2">
    <location>
        <begin position="424"/>
        <end position="435"/>
    </location>
</feature>
<feature type="compositionally biased region" description="Pro residues" evidence="2">
    <location>
        <begin position="122"/>
        <end position="138"/>
    </location>
</feature>
<name>A0ABQ8U5F9_9EUKA</name>
<feature type="compositionally biased region" description="Polar residues" evidence="2">
    <location>
        <begin position="42"/>
        <end position="53"/>
    </location>
</feature>
<feature type="domain" description="CCHC-type" evidence="3">
    <location>
        <begin position="388"/>
        <end position="403"/>
    </location>
</feature>
<keyword evidence="1" id="KW-0862">Zinc</keyword>
<evidence type="ECO:0000256" key="1">
    <source>
        <dbReference type="PROSITE-ProRule" id="PRU00047"/>
    </source>
</evidence>
<dbReference type="InterPro" id="IPR036612">
    <property type="entry name" value="KH_dom_type_1_sf"/>
</dbReference>
<feature type="compositionally biased region" description="Basic and acidic residues" evidence="2">
    <location>
        <begin position="227"/>
        <end position="237"/>
    </location>
</feature>
<dbReference type="InterPro" id="IPR001878">
    <property type="entry name" value="Znf_CCHC"/>
</dbReference>
<dbReference type="PANTHER" id="PTHR48125:SF12">
    <property type="entry name" value="AT HOOK TRANSCRIPTION FACTOR FAMILY-RELATED"/>
    <property type="match status" value="1"/>
</dbReference>
<feature type="region of interest" description="Disordered" evidence="2">
    <location>
        <begin position="649"/>
        <end position="672"/>
    </location>
</feature>